<feature type="compositionally biased region" description="Pro residues" evidence="1">
    <location>
        <begin position="62"/>
        <end position="71"/>
    </location>
</feature>
<evidence type="ECO:0000256" key="1">
    <source>
        <dbReference type="SAM" id="MobiDB-lite"/>
    </source>
</evidence>
<feature type="region of interest" description="Disordered" evidence="1">
    <location>
        <begin position="49"/>
        <end position="75"/>
    </location>
</feature>
<keyword evidence="3" id="KW-1185">Reference proteome</keyword>
<protein>
    <submittedName>
        <fullName evidence="2">Uncharacterized protein</fullName>
    </submittedName>
</protein>
<dbReference type="Proteomes" id="UP000215902">
    <property type="component" value="Unassembled WGS sequence"/>
</dbReference>
<proteinExistence type="predicted"/>
<comment type="caution">
    <text evidence="2">The sequence shown here is derived from an EMBL/GenBank/DDBJ whole genome shotgun (WGS) entry which is preliminary data.</text>
</comment>
<dbReference type="EMBL" id="NIVC01000652">
    <property type="protein sequence ID" value="PAA79094.1"/>
    <property type="molecule type" value="Genomic_DNA"/>
</dbReference>
<organism evidence="2 3">
    <name type="scientific">Macrostomum lignano</name>
    <dbReference type="NCBI Taxonomy" id="282301"/>
    <lineage>
        <taxon>Eukaryota</taxon>
        <taxon>Metazoa</taxon>
        <taxon>Spiralia</taxon>
        <taxon>Lophotrochozoa</taxon>
        <taxon>Platyhelminthes</taxon>
        <taxon>Rhabditophora</taxon>
        <taxon>Macrostomorpha</taxon>
        <taxon>Macrostomida</taxon>
        <taxon>Macrostomidae</taxon>
        <taxon>Macrostomum</taxon>
    </lineage>
</organism>
<sequence length="130" mass="13920">PSDQAAKEAALAHRAAVDRLRCCLGGDPPAEQRPAASAIKWSRRCSLELAADPQTSTAEQQRPPPPPPLPSEKPAAVLASVGIRRLFLMTRPLTTDTSHDGADGWPHGCQPFFYRRLGPPAGRSGGYSQQ</sequence>
<feature type="non-terminal residue" evidence="2">
    <location>
        <position position="1"/>
    </location>
</feature>
<evidence type="ECO:0000313" key="3">
    <source>
        <dbReference type="Proteomes" id="UP000215902"/>
    </source>
</evidence>
<reference evidence="2 3" key="1">
    <citation type="submission" date="2017-06" db="EMBL/GenBank/DDBJ databases">
        <title>A platform for efficient transgenesis in Macrostomum lignano, a flatworm model organism for stem cell research.</title>
        <authorList>
            <person name="Berezikov E."/>
        </authorList>
    </citation>
    <scope>NUCLEOTIDE SEQUENCE [LARGE SCALE GENOMIC DNA]</scope>
    <source>
        <strain evidence="2">DV1</strain>
        <tissue evidence="2">Whole organism</tissue>
    </source>
</reference>
<name>A0A267G0X5_9PLAT</name>
<dbReference type="AlphaFoldDB" id="A0A267G0X5"/>
<evidence type="ECO:0000313" key="2">
    <source>
        <dbReference type="EMBL" id="PAA79094.1"/>
    </source>
</evidence>
<accession>A0A267G0X5</accession>
<gene>
    <name evidence="2" type="ORF">BOX15_Mlig001161g4</name>
</gene>